<comment type="caution">
    <text evidence="1">The sequence shown here is derived from an EMBL/GenBank/DDBJ whole genome shotgun (WGS) entry which is preliminary data.</text>
</comment>
<sequence length="71" mass="7505">MSTVAGVKPGATLGLAMAAADFKRLQAQLWWQQMLGEVPDLATTAADADSHSKSSCSGSRFQELIHALKDS</sequence>
<accession>A0ACB8EQC9</accession>
<gene>
    <name evidence="1" type="ORF">K3G42_013677</name>
</gene>
<evidence type="ECO:0000313" key="1">
    <source>
        <dbReference type="EMBL" id="KAH7994676.1"/>
    </source>
</evidence>
<proteinExistence type="predicted"/>
<reference evidence="1" key="1">
    <citation type="submission" date="2021-08" db="EMBL/GenBank/DDBJ databases">
        <title>The first chromosome-level gecko genome reveals the dynamic sex chromosomes of Neotropical dwarf geckos (Sphaerodactylidae: Sphaerodactylus).</title>
        <authorList>
            <person name="Pinto B.J."/>
            <person name="Keating S.E."/>
            <person name="Gamble T."/>
        </authorList>
    </citation>
    <scope>NUCLEOTIDE SEQUENCE</scope>
    <source>
        <strain evidence="1">TG3544</strain>
    </source>
</reference>
<evidence type="ECO:0000313" key="2">
    <source>
        <dbReference type="Proteomes" id="UP000827872"/>
    </source>
</evidence>
<organism evidence="1 2">
    <name type="scientific">Sphaerodactylus townsendi</name>
    <dbReference type="NCBI Taxonomy" id="933632"/>
    <lineage>
        <taxon>Eukaryota</taxon>
        <taxon>Metazoa</taxon>
        <taxon>Chordata</taxon>
        <taxon>Craniata</taxon>
        <taxon>Vertebrata</taxon>
        <taxon>Euteleostomi</taxon>
        <taxon>Lepidosauria</taxon>
        <taxon>Squamata</taxon>
        <taxon>Bifurcata</taxon>
        <taxon>Gekkota</taxon>
        <taxon>Sphaerodactylidae</taxon>
        <taxon>Sphaerodactylus</taxon>
    </lineage>
</organism>
<dbReference type="Proteomes" id="UP000827872">
    <property type="component" value="Linkage Group LG07"/>
</dbReference>
<protein>
    <submittedName>
        <fullName evidence="1">Uncharacterized protein</fullName>
    </submittedName>
</protein>
<dbReference type="EMBL" id="CM037620">
    <property type="protein sequence ID" value="KAH7994676.1"/>
    <property type="molecule type" value="Genomic_DNA"/>
</dbReference>
<name>A0ACB8EQC9_9SAUR</name>
<keyword evidence="2" id="KW-1185">Reference proteome</keyword>